<dbReference type="GO" id="GO:0009658">
    <property type="term" value="P:chloroplast organization"/>
    <property type="evidence" value="ECO:0007669"/>
    <property type="project" value="TreeGrafter"/>
</dbReference>
<evidence type="ECO:0008006" key="4">
    <source>
        <dbReference type="Google" id="ProtNLM"/>
    </source>
</evidence>
<dbReference type="GO" id="GO:1901259">
    <property type="term" value="P:chloroplast rRNA processing"/>
    <property type="evidence" value="ECO:0007669"/>
    <property type="project" value="TreeGrafter"/>
</dbReference>
<protein>
    <recommendedName>
        <fullName evidence="4">DCL protein</fullName>
    </recommendedName>
</protein>
<feature type="region of interest" description="Disordered" evidence="1">
    <location>
        <begin position="48"/>
        <end position="68"/>
    </location>
</feature>
<dbReference type="PANTHER" id="PTHR33415:SF4">
    <property type="entry name" value="DCL PROTEIN (DUF3223)"/>
    <property type="match status" value="1"/>
</dbReference>
<dbReference type="PANTHER" id="PTHR33415">
    <property type="entry name" value="PROTEIN EMBRYO DEFECTIVE 514"/>
    <property type="match status" value="1"/>
</dbReference>
<name>A0AAV0DIT5_9ASTE</name>
<dbReference type="GO" id="GO:0009507">
    <property type="term" value="C:chloroplast"/>
    <property type="evidence" value="ECO:0007669"/>
    <property type="project" value="TreeGrafter"/>
</dbReference>
<dbReference type="InterPro" id="IPR044673">
    <property type="entry name" value="DCL-like"/>
</dbReference>
<accession>A0AAV0DIT5</accession>
<gene>
    <name evidence="2" type="ORF">CEPIT_LOCUS15338</name>
</gene>
<sequence>MVAPLPLRLAQLLRLRLHFQQQNLRLSCGFLNRRKHWFSTDSALADERSSSSAENRTTTESRNKGPPLYKAFSDPDNLQWKEMEAEILQDIDSVICLTKEILHSNRYLNGQRLTDEDEKIVVERLLSHHPHCEDKIGVGLDSIMVDQHPQFRGSRCLFVVRIDGVWVDFSYHKCLQQYVRNKYPLYAERFILKHLKRGS</sequence>
<dbReference type="Proteomes" id="UP001152523">
    <property type="component" value="Unassembled WGS sequence"/>
</dbReference>
<organism evidence="2 3">
    <name type="scientific">Cuscuta epithymum</name>
    <dbReference type="NCBI Taxonomy" id="186058"/>
    <lineage>
        <taxon>Eukaryota</taxon>
        <taxon>Viridiplantae</taxon>
        <taxon>Streptophyta</taxon>
        <taxon>Embryophyta</taxon>
        <taxon>Tracheophyta</taxon>
        <taxon>Spermatophyta</taxon>
        <taxon>Magnoliopsida</taxon>
        <taxon>eudicotyledons</taxon>
        <taxon>Gunneridae</taxon>
        <taxon>Pentapetalae</taxon>
        <taxon>asterids</taxon>
        <taxon>lamiids</taxon>
        <taxon>Solanales</taxon>
        <taxon>Convolvulaceae</taxon>
        <taxon>Cuscuteae</taxon>
        <taxon>Cuscuta</taxon>
        <taxon>Cuscuta subgen. Cuscuta</taxon>
    </lineage>
</organism>
<evidence type="ECO:0000256" key="1">
    <source>
        <dbReference type="SAM" id="MobiDB-lite"/>
    </source>
</evidence>
<keyword evidence="3" id="KW-1185">Reference proteome</keyword>
<reference evidence="2" key="1">
    <citation type="submission" date="2022-07" db="EMBL/GenBank/DDBJ databases">
        <authorList>
            <person name="Macas J."/>
            <person name="Novak P."/>
            <person name="Neumann P."/>
        </authorList>
    </citation>
    <scope>NUCLEOTIDE SEQUENCE</scope>
</reference>
<dbReference type="AlphaFoldDB" id="A0AAV0DIT5"/>
<comment type="caution">
    <text evidence="2">The sequence shown here is derived from an EMBL/GenBank/DDBJ whole genome shotgun (WGS) entry which is preliminary data.</text>
</comment>
<dbReference type="Gene3D" id="3.10.450.40">
    <property type="match status" value="1"/>
</dbReference>
<evidence type="ECO:0000313" key="3">
    <source>
        <dbReference type="Proteomes" id="UP001152523"/>
    </source>
</evidence>
<dbReference type="EMBL" id="CAMAPF010000108">
    <property type="protein sequence ID" value="CAH9100562.1"/>
    <property type="molecule type" value="Genomic_DNA"/>
</dbReference>
<evidence type="ECO:0000313" key="2">
    <source>
        <dbReference type="EMBL" id="CAH9100562.1"/>
    </source>
</evidence>
<dbReference type="Pfam" id="PF11523">
    <property type="entry name" value="DUF3223"/>
    <property type="match status" value="1"/>
</dbReference>
<proteinExistence type="predicted"/>